<organism evidence="1 2">
    <name type="scientific">Pristionchus fissidentatus</name>
    <dbReference type="NCBI Taxonomy" id="1538716"/>
    <lineage>
        <taxon>Eukaryota</taxon>
        <taxon>Metazoa</taxon>
        <taxon>Ecdysozoa</taxon>
        <taxon>Nematoda</taxon>
        <taxon>Chromadorea</taxon>
        <taxon>Rhabditida</taxon>
        <taxon>Rhabditina</taxon>
        <taxon>Diplogasteromorpha</taxon>
        <taxon>Diplogasteroidea</taxon>
        <taxon>Neodiplogasteridae</taxon>
        <taxon>Pristionchus</taxon>
    </lineage>
</organism>
<feature type="non-terminal residue" evidence="1">
    <location>
        <position position="1"/>
    </location>
</feature>
<dbReference type="Proteomes" id="UP001432322">
    <property type="component" value="Unassembled WGS sequence"/>
</dbReference>
<evidence type="ECO:0000313" key="1">
    <source>
        <dbReference type="EMBL" id="GMT26349.1"/>
    </source>
</evidence>
<comment type="caution">
    <text evidence="1">The sequence shown here is derived from an EMBL/GenBank/DDBJ whole genome shotgun (WGS) entry which is preliminary data.</text>
</comment>
<accession>A0AAV5W912</accession>
<name>A0AAV5W912_9BILA</name>
<sequence length="115" mass="13266">LIGIMQYVIKTASTFHIPYAPFETVTFSVPMENFDTKIEEFGKLLNGFDIGNVYCYDQTKIPLRLAKMFTLATNMYMCIETEEDLSSATEDHIVALVRLFNVDTFSWVIDQEFID</sequence>
<keyword evidence="2" id="KW-1185">Reference proteome</keyword>
<dbReference type="EMBL" id="BTSY01000005">
    <property type="protein sequence ID" value="GMT26349.1"/>
    <property type="molecule type" value="Genomic_DNA"/>
</dbReference>
<proteinExistence type="predicted"/>
<feature type="non-terminal residue" evidence="1">
    <location>
        <position position="115"/>
    </location>
</feature>
<gene>
    <name evidence="1" type="ORF">PFISCL1PPCAC_17646</name>
</gene>
<evidence type="ECO:0000313" key="2">
    <source>
        <dbReference type="Proteomes" id="UP001432322"/>
    </source>
</evidence>
<dbReference type="AlphaFoldDB" id="A0AAV5W912"/>
<protein>
    <submittedName>
        <fullName evidence="1">Uncharacterized protein</fullName>
    </submittedName>
</protein>
<reference evidence="1" key="1">
    <citation type="submission" date="2023-10" db="EMBL/GenBank/DDBJ databases">
        <title>Genome assembly of Pristionchus species.</title>
        <authorList>
            <person name="Yoshida K."/>
            <person name="Sommer R.J."/>
        </authorList>
    </citation>
    <scope>NUCLEOTIDE SEQUENCE</scope>
    <source>
        <strain evidence="1">RS5133</strain>
    </source>
</reference>